<dbReference type="EMBL" id="LXWW01000096">
    <property type="protein sequence ID" value="OAO16170.1"/>
    <property type="molecule type" value="Genomic_DNA"/>
</dbReference>
<protein>
    <submittedName>
        <fullName evidence="2">Uncharacterized protein</fullName>
    </submittedName>
</protein>
<dbReference type="Gene3D" id="1.10.287.1490">
    <property type="match status" value="1"/>
</dbReference>
<organism evidence="2 3">
    <name type="scientific">Blastocystis sp. subtype 1 (strain ATCC 50177 / NandII)</name>
    <dbReference type="NCBI Taxonomy" id="478820"/>
    <lineage>
        <taxon>Eukaryota</taxon>
        <taxon>Sar</taxon>
        <taxon>Stramenopiles</taxon>
        <taxon>Bigyra</taxon>
        <taxon>Opalozoa</taxon>
        <taxon>Opalinata</taxon>
        <taxon>Blastocystidae</taxon>
        <taxon>Blastocystis</taxon>
    </lineage>
</organism>
<proteinExistence type="predicted"/>
<evidence type="ECO:0000256" key="1">
    <source>
        <dbReference type="SAM" id="MobiDB-lite"/>
    </source>
</evidence>
<feature type="region of interest" description="Disordered" evidence="1">
    <location>
        <begin position="219"/>
        <end position="258"/>
    </location>
</feature>
<evidence type="ECO:0000313" key="3">
    <source>
        <dbReference type="Proteomes" id="UP000078348"/>
    </source>
</evidence>
<evidence type="ECO:0000313" key="2">
    <source>
        <dbReference type="EMBL" id="OAO16170.1"/>
    </source>
</evidence>
<accession>A0A196SGI5</accession>
<reference evidence="2 3" key="1">
    <citation type="submission" date="2016-05" db="EMBL/GenBank/DDBJ databases">
        <title>Nuclear genome of Blastocystis sp. subtype 1 NandII.</title>
        <authorList>
            <person name="Gentekaki E."/>
            <person name="Curtis B."/>
            <person name="Stairs C."/>
            <person name="Eme L."/>
            <person name="Herman E."/>
            <person name="Klimes V."/>
            <person name="Arias M.C."/>
            <person name="Elias M."/>
            <person name="Hilliou F."/>
            <person name="Klute M."/>
            <person name="Malik S.-B."/>
            <person name="Pightling A."/>
            <person name="Rachubinski R."/>
            <person name="Salas D."/>
            <person name="Schlacht A."/>
            <person name="Suga H."/>
            <person name="Archibald J."/>
            <person name="Ball S.G."/>
            <person name="Clark G."/>
            <person name="Dacks J."/>
            <person name="Van Der Giezen M."/>
            <person name="Tsaousis A."/>
            <person name="Roger A."/>
        </authorList>
    </citation>
    <scope>NUCLEOTIDE SEQUENCE [LARGE SCALE GENOMIC DNA]</scope>
    <source>
        <strain evidence="3">ATCC 50177 / NandII</strain>
    </source>
</reference>
<feature type="compositionally biased region" description="Basic and acidic residues" evidence="1">
    <location>
        <begin position="219"/>
        <end position="247"/>
    </location>
</feature>
<dbReference type="STRING" id="478820.A0A196SGI5"/>
<dbReference type="Proteomes" id="UP000078348">
    <property type="component" value="Unassembled WGS sequence"/>
</dbReference>
<name>A0A196SGI5_BLAHN</name>
<dbReference type="AlphaFoldDB" id="A0A196SGI5"/>
<keyword evidence="3" id="KW-1185">Reference proteome</keyword>
<gene>
    <name evidence="2" type="ORF">AV274_2111</name>
</gene>
<comment type="caution">
    <text evidence="2">The sequence shown here is derived from an EMBL/GenBank/DDBJ whole genome shotgun (WGS) entry which is preliminary data.</text>
</comment>
<sequence>MVEGQKKDVETLTGTIANMTKDLSSKESQVGSLSQMVGDLRDSVEVEKTKNAQISSQYMSLQFKLAQEKTTKTIKSTASSISASIKSFSQDLFSRKIDPVVMNAGYKEFITRYEEDMKHIEESMKALASASTQVTEEWKKSEEEQQKRIAELQEENKALREEKTTLEASLRSTIQSLELANEEAKGELLKARVEFKVSDQEENNRRLKKLEEKVAEVETAKEQEVKAKQAEVEAAKQEAEEAKEEAAKQSARAETAESRVKALENVDKEQQAEEEKKRVAMHTWKEDARRYDAPGFDLNDPAVASLFHIWQVDEATRSAAKAWMEAYLRQTADSAFTEIVLPNMALEVYEGFAQVVVPILQSRVNSTVRIEQRQSVLYGLDGASAGE</sequence>